<evidence type="ECO:0000313" key="2">
    <source>
        <dbReference type="Proteomes" id="UP000298416"/>
    </source>
</evidence>
<dbReference type="PANTHER" id="PTHR26312">
    <property type="entry name" value="TETRATRICOPEPTIDE REPEAT PROTEIN 5"/>
    <property type="match status" value="1"/>
</dbReference>
<reference evidence="1" key="1">
    <citation type="submission" date="2018-01" db="EMBL/GenBank/DDBJ databases">
        <authorList>
            <person name="Mao J.F."/>
        </authorList>
    </citation>
    <scope>NUCLEOTIDE SEQUENCE</scope>
    <source>
        <strain evidence="1">Huo1</strain>
        <tissue evidence="1">Leaf</tissue>
    </source>
</reference>
<sequence length="548" mass="60188">MLLRTEPSFCIYTDDEFGQHVGNVEAVREKIESTATIGENADAEFSFGENGMRVIQEVEDEDEQEEGKAPSRFKNLKIETGGDQTIPSIFLVEGGGGDADAAALTKWRNHAEYLESTGDLCGAEEYYFRATEADPEDGELLSQYAKLVWQLRGDQAKALRYFEKAVEAAPANRRLKAWCHLDSDVLATYASFLWNVGESEGEEHLADDTQVNENLVMVDSFGGAAYHHHQFGQPHPRPETDPYQWSSLYVAPTTEYGQPQPPPFSDRPDPSYGLPWFGSRDEQPPYTAAKTTAAAIHVRWSGSVPPCTVAAARPCTVAAAMPDPPTTNPLIPAVVMTAAAPSDLHHDPSRCSLLVVVAIPPPPATISLSCNSNFGYDSMELIVVDNDEEEKDVIHSSVDVSGPIYGSKDGIDDPCNVVFTCREPIHVVGHNMLDITMLSNKIDSFLLKEDEDGSIEDMNKGKEGENDTLLKVCKEFSGVTIIGAANAKSCILEEMAKQLAAKSVTLKLIGIIELRMSGRVRGVTRYIDEFLEFFVDAFLDVPRNERVC</sequence>
<proteinExistence type="predicted"/>
<dbReference type="SUPFAM" id="SSF48452">
    <property type="entry name" value="TPR-like"/>
    <property type="match status" value="1"/>
</dbReference>
<reference evidence="1" key="2">
    <citation type="submission" date="2020-08" db="EMBL/GenBank/DDBJ databases">
        <title>Plant Genome Project.</title>
        <authorList>
            <person name="Zhang R.-G."/>
        </authorList>
    </citation>
    <scope>NUCLEOTIDE SEQUENCE</scope>
    <source>
        <strain evidence="1">Huo1</strain>
        <tissue evidence="1">Leaf</tissue>
    </source>
</reference>
<name>A0A8X8WFG7_SALSN</name>
<comment type="caution">
    <text evidence="1">The sequence shown here is derived from an EMBL/GenBank/DDBJ whole genome shotgun (WGS) entry which is preliminary data.</text>
</comment>
<dbReference type="Proteomes" id="UP000298416">
    <property type="component" value="Unassembled WGS sequence"/>
</dbReference>
<accession>A0A8X8WFG7</accession>
<dbReference type="PANTHER" id="PTHR26312:SF225">
    <property type="entry name" value="TPR REPEAT PROTEIN"/>
    <property type="match status" value="1"/>
</dbReference>
<dbReference type="AlphaFoldDB" id="A0A8X8WFG7"/>
<dbReference type="EMBL" id="PNBA02000018">
    <property type="protein sequence ID" value="KAG6393695.1"/>
    <property type="molecule type" value="Genomic_DNA"/>
</dbReference>
<dbReference type="InterPro" id="IPR011990">
    <property type="entry name" value="TPR-like_helical_dom_sf"/>
</dbReference>
<dbReference type="Gene3D" id="1.25.40.10">
    <property type="entry name" value="Tetratricopeptide repeat domain"/>
    <property type="match status" value="1"/>
</dbReference>
<protein>
    <submittedName>
        <fullName evidence="1">Uncharacterized protein</fullName>
    </submittedName>
</protein>
<organism evidence="1">
    <name type="scientific">Salvia splendens</name>
    <name type="common">Scarlet sage</name>
    <dbReference type="NCBI Taxonomy" id="180675"/>
    <lineage>
        <taxon>Eukaryota</taxon>
        <taxon>Viridiplantae</taxon>
        <taxon>Streptophyta</taxon>
        <taxon>Embryophyta</taxon>
        <taxon>Tracheophyta</taxon>
        <taxon>Spermatophyta</taxon>
        <taxon>Magnoliopsida</taxon>
        <taxon>eudicotyledons</taxon>
        <taxon>Gunneridae</taxon>
        <taxon>Pentapetalae</taxon>
        <taxon>asterids</taxon>
        <taxon>lamiids</taxon>
        <taxon>Lamiales</taxon>
        <taxon>Lamiaceae</taxon>
        <taxon>Nepetoideae</taxon>
        <taxon>Mentheae</taxon>
        <taxon>Salviinae</taxon>
        <taxon>Salvia</taxon>
        <taxon>Salvia subgen. Calosphace</taxon>
        <taxon>core Calosphace</taxon>
    </lineage>
</organism>
<keyword evidence="2" id="KW-1185">Reference proteome</keyword>
<gene>
    <name evidence="1" type="ORF">SASPL_147940</name>
</gene>
<evidence type="ECO:0000313" key="1">
    <source>
        <dbReference type="EMBL" id="KAG6393695.1"/>
    </source>
</evidence>